<keyword evidence="4" id="KW-0547">Nucleotide-binding</keyword>
<dbReference type="InterPro" id="IPR013482">
    <property type="entry name" value="Molybde_CF_guanTrfase"/>
</dbReference>
<comment type="caution">
    <text evidence="9">The sequence shown here is derived from an EMBL/GenBank/DDBJ whole genome shotgun (WGS) entry which is preliminary data.</text>
</comment>
<evidence type="ECO:0000256" key="6">
    <source>
        <dbReference type="ARBA" id="ARBA00023134"/>
    </source>
</evidence>
<keyword evidence="10" id="KW-1185">Reference proteome</keyword>
<evidence type="ECO:0000256" key="3">
    <source>
        <dbReference type="ARBA" id="ARBA00022723"/>
    </source>
</evidence>
<evidence type="ECO:0000313" key="10">
    <source>
        <dbReference type="Proteomes" id="UP000606935"/>
    </source>
</evidence>
<evidence type="ECO:0000256" key="7">
    <source>
        <dbReference type="ARBA" id="ARBA00023150"/>
    </source>
</evidence>
<dbReference type="PANTHER" id="PTHR19136:SF81">
    <property type="entry name" value="MOLYBDENUM COFACTOR GUANYLYLTRANSFERASE"/>
    <property type="match status" value="1"/>
</dbReference>
<dbReference type="Gene3D" id="3.90.550.10">
    <property type="entry name" value="Spore Coat Polysaccharide Biosynthesis Protein SpsA, Chain A"/>
    <property type="match status" value="1"/>
</dbReference>
<keyword evidence="7" id="KW-0501">Molybdenum cofactor biosynthesis</keyword>
<feature type="domain" description="MobA-like NTP transferase" evidence="8">
    <location>
        <begin position="4"/>
        <end position="150"/>
    </location>
</feature>
<keyword evidence="3" id="KW-0479">Metal-binding</keyword>
<dbReference type="Pfam" id="PF12804">
    <property type="entry name" value="NTP_transf_3"/>
    <property type="match status" value="1"/>
</dbReference>
<accession>A0A917YYB5</accession>
<dbReference type="GO" id="GO:0005525">
    <property type="term" value="F:GTP binding"/>
    <property type="evidence" value="ECO:0007669"/>
    <property type="project" value="UniProtKB-KW"/>
</dbReference>
<dbReference type="RefSeq" id="WP_188694464.1">
    <property type="nucleotide sequence ID" value="NZ_BMLS01000003.1"/>
</dbReference>
<dbReference type="SUPFAM" id="SSF53448">
    <property type="entry name" value="Nucleotide-diphospho-sugar transferases"/>
    <property type="match status" value="1"/>
</dbReference>
<sequence length="183" mass="19855">MVVGLVLAGGRSSRMQQDKALLTFDGKSLLEQAEEILLQSGCTKVLISRNQPGFLNDIYPDAGPLGGIYAALMHQAIGDSLIVLPVDMPFASPELLQYLVNKGQAQASACYFKDCYLPMYLPVTQTARDFLQHLLATQGQGRVSALLHHLHAIALPCPPYLTPALRNINTPAQWAEVTGKSPQ</sequence>
<evidence type="ECO:0000256" key="5">
    <source>
        <dbReference type="ARBA" id="ARBA00022842"/>
    </source>
</evidence>
<dbReference type="GO" id="GO:0016779">
    <property type="term" value="F:nucleotidyltransferase activity"/>
    <property type="evidence" value="ECO:0007669"/>
    <property type="project" value="UniProtKB-KW"/>
</dbReference>
<dbReference type="InterPro" id="IPR029044">
    <property type="entry name" value="Nucleotide-diphossugar_trans"/>
</dbReference>
<reference evidence="9" key="1">
    <citation type="journal article" date="2014" name="Int. J. Syst. Evol. Microbiol.">
        <title>Complete genome sequence of Corynebacterium casei LMG S-19264T (=DSM 44701T), isolated from a smear-ripened cheese.</title>
        <authorList>
            <consortium name="US DOE Joint Genome Institute (JGI-PGF)"/>
            <person name="Walter F."/>
            <person name="Albersmeier A."/>
            <person name="Kalinowski J."/>
            <person name="Ruckert C."/>
        </authorList>
    </citation>
    <scope>NUCLEOTIDE SEQUENCE</scope>
    <source>
        <strain evidence="9">CGMCC 1.7086</strain>
    </source>
</reference>
<dbReference type="PANTHER" id="PTHR19136">
    <property type="entry name" value="MOLYBDENUM COFACTOR GUANYLYLTRANSFERASE"/>
    <property type="match status" value="1"/>
</dbReference>
<dbReference type="Proteomes" id="UP000606935">
    <property type="component" value="Unassembled WGS sequence"/>
</dbReference>
<evidence type="ECO:0000256" key="4">
    <source>
        <dbReference type="ARBA" id="ARBA00022741"/>
    </source>
</evidence>
<organism evidence="9 10">
    <name type="scientific">Bowmanella pacifica</name>
    <dbReference type="NCBI Taxonomy" id="502051"/>
    <lineage>
        <taxon>Bacteria</taxon>
        <taxon>Pseudomonadati</taxon>
        <taxon>Pseudomonadota</taxon>
        <taxon>Gammaproteobacteria</taxon>
        <taxon>Alteromonadales</taxon>
        <taxon>Alteromonadaceae</taxon>
        <taxon>Bowmanella</taxon>
    </lineage>
</organism>
<gene>
    <name evidence="9" type="primary">mobA</name>
    <name evidence="9" type="ORF">GCM10010982_21070</name>
</gene>
<dbReference type="InterPro" id="IPR025877">
    <property type="entry name" value="MobA-like_NTP_Trfase"/>
</dbReference>
<dbReference type="EMBL" id="BMLS01000003">
    <property type="protein sequence ID" value="GGO69579.1"/>
    <property type="molecule type" value="Genomic_DNA"/>
</dbReference>
<evidence type="ECO:0000256" key="2">
    <source>
        <dbReference type="ARBA" id="ARBA00022679"/>
    </source>
</evidence>
<dbReference type="AlphaFoldDB" id="A0A917YYB5"/>
<dbReference type="GO" id="GO:0046872">
    <property type="term" value="F:metal ion binding"/>
    <property type="evidence" value="ECO:0007669"/>
    <property type="project" value="UniProtKB-KW"/>
</dbReference>
<reference evidence="9" key="2">
    <citation type="submission" date="2020-09" db="EMBL/GenBank/DDBJ databases">
        <authorList>
            <person name="Sun Q."/>
            <person name="Zhou Y."/>
        </authorList>
    </citation>
    <scope>NUCLEOTIDE SEQUENCE</scope>
    <source>
        <strain evidence="9">CGMCC 1.7086</strain>
    </source>
</reference>
<keyword evidence="1" id="KW-0963">Cytoplasm</keyword>
<name>A0A917YYB5_9ALTE</name>
<keyword evidence="2" id="KW-0808">Transferase</keyword>
<protein>
    <submittedName>
        <fullName evidence="9">Molybdenum cofactor guanylyltransferase</fullName>
    </submittedName>
</protein>
<keyword evidence="9" id="KW-0548">Nucleotidyltransferase</keyword>
<evidence type="ECO:0000259" key="8">
    <source>
        <dbReference type="Pfam" id="PF12804"/>
    </source>
</evidence>
<proteinExistence type="predicted"/>
<dbReference type="CDD" id="cd02503">
    <property type="entry name" value="MobA"/>
    <property type="match status" value="1"/>
</dbReference>
<dbReference type="GO" id="GO:1902758">
    <property type="term" value="P:bis(molybdopterin guanine dinucleotide)molybdenum biosynthetic process"/>
    <property type="evidence" value="ECO:0007669"/>
    <property type="project" value="TreeGrafter"/>
</dbReference>
<evidence type="ECO:0000256" key="1">
    <source>
        <dbReference type="ARBA" id="ARBA00022490"/>
    </source>
</evidence>
<keyword evidence="6" id="KW-0342">GTP-binding</keyword>
<keyword evidence="5" id="KW-0460">Magnesium</keyword>
<evidence type="ECO:0000313" key="9">
    <source>
        <dbReference type="EMBL" id="GGO69579.1"/>
    </source>
</evidence>